<proteinExistence type="predicted"/>
<dbReference type="HOGENOM" id="CLU_1296510_0_0_1"/>
<dbReference type="Pfam" id="PF02622">
    <property type="entry name" value="DUF179"/>
    <property type="match status" value="1"/>
</dbReference>
<evidence type="ECO:0000313" key="2">
    <source>
        <dbReference type="EnsemblProtists" id="EKX50766"/>
    </source>
</evidence>
<dbReference type="AlphaFoldDB" id="L1JQC4"/>
<dbReference type="KEGG" id="gtt:GUITHDRAFT_66602"/>
<reference evidence="1 3" key="1">
    <citation type="journal article" date="2012" name="Nature">
        <title>Algal genomes reveal evolutionary mosaicism and the fate of nucleomorphs.</title>
        <authorList>
            <consortium name="DOE Joint Genome Institute"/>
            <person name="Curtis B.A."/>
            <person name="Tanifuji G."/>
            <person name="Burki F."/>
            <person name="Gruber A."/>
            <person name="Irimia M."/>
            <person name="Maruyama S."/>
            <person name="Arias M.C."/>
            <person name="Ball S.G."/>
            <person name="Gile G.H."/>
            <person name="Hirakawa Y."/>
            <person name="Hopkins J.F."/>
            <person name="Kuo A."/>
            <person name="Rensing S.A."/>
            <person name="Schmutz J."/>
            <person name="Symeonidi A."/>
            <person name="Elias M."/>
            <person name="Eveleigh R.J."/>
            <person name="Herman E.K."/>
            <person name="Klute M.J."/>
            <person name="Nakayama T."/>
            <person name="Obornik M."/>
            <person name="Reyes-Prieto A."/>
            <person name="Armbrust E.V."/>
            <person name="Aves S.J."/>
            <person name="Beiko R.G."/>
            <person name="Coutinho P."/>
            <person name="Dacks J.B."/>
            <person name="Durnford D.G."/>
            <person name="Fast N.M."/>
            <person name="Green B.R."/>
            <person name="Grisdale C.J."/>
            <person name="Hempel F."/>
            <person name="Henrissat B."/>
            <person name="Hoppner M.P."/>
            <person name="Ishida K."/>
            <person name="Kim E."/>
            <person name="Koreny L."/>
            <person name="Kroth P.G."/>
            <person name="Liu Y."/>
            <person name="Malik S.B."/>
            <person name="Maier U.G."/>
            <person name="McRose D."/>
            <person name="Mock T."/>
            <person name="Neilson J.A."/>
            <person name="Onodera N.T."/>
            <person name="Poole A.M."/>
            <person name="Pritham E.J."/>
            <person name="Richards T.A."/>
            <person name="Rocap G."/>
            <person name="Roy S.W."/>
            <person name="Sarai C."/>
            <person name="Schaack S."/>
            <person name="Shirato S."/>
            <person name="Slamovits C.H."/>
            <person name="Spencer D.F."/>
            <person name="Suzuki S."/>
            <person name="Worden A.Z."/>
            <person name="Zauner S."/>
            <person name="Barry K."/>
            <person name="Bell C."/>
            <person name="Bharti A.K."/>
            <person name="Crow J.A."/>
            <person name="Grimwood J."/>
            <person name="Kramer R."/>
            <person name="Lindquist E."/>
            <person name="Lucas S."/>
            <person name="Salamov A."/>
            <person name="McFadden G.I."/>
            <person name="Lane C.E."/>
            <person name="Keeling P.J."/>
            <person name="Gray M.W."/>
            <person name="Grigoriev I.V."/>
            <person name="Archibald J.M."/>
        </authorList>
    </citation>
    <scope>NUCLEOTIDE SEQUENCE</scope>
    <source>
        <strain evidence="1 3">CCMP2712</strain>
    </source>
</reference>
<evidence type="ECO:0000313" key="3">
    <source>
        <dbReference type="Proteomes" id="UP000011087"/>
    </source>
</evidence>
<dbReference type="PANTHER" id="PTHR31984">
    <property type="entry name" value="TRANSPORTER, PUTATIVE (DUF179)-RELATED"/>
    <property type="match status" value="1"/>
</dbReference>
<reference evidence="3" key="2">
    <citation type="submission" date="2012-11" db="EMBL/GenBank/DDBJ databases">
        <authorList>
            <person name="Kuo A."/>
            <person name="Curtis B.A."/>
            <person name="Tanifuji G."/>
            <person name="Burki F."/>
            <person name="Gruber A."/>
            <person name="Irimia M."/>
            <person name="Maruyama S."/>
            <person name="Arias M.C."/>
            <person name="Ball S.G."/>
            <person name="Gile G.H."/>
            <person name="Hirakawa Y."/>
            <person name="Hopkins J.F."/>
            <person name="Rensing S.A."/>
            <person name="Schmutz J."/>
            <person name="Symeonidi A."/>
            <person name="Elias M."/>
            <person name="Eveleigh R.J."/>
            <person name="Herman E.K."/>
            <person name="Klute M.J."/>
            <person name="Nakayama T."/>
            <person name="Obornik M."/>
            <person name="Reyes-Prieto A."/>
            <person name="Armbrust E.V."/>
            <person name="Aves S.J."/>
            <person name="Beiko R.G."/>
            <person name="Coutinho P."/>
            <person name="Dacks J.B."/>
            <person name="Durnford D.G."/>
            <person name="Fast N.M."/>
            <person name="Green B.R."/>
            <person name="Grisdale C."/>
            <person name="Hempe F."/>
            <person name="Henrissat B."/>
            <person name="Hoppner M.P."/>
            <person name="Ishida K.-I."/>
            <person name="Kim E."/>
            <person name="Koreny L."/>
            <person name="Kroth P.G."/>
            <person name="Liu Y."/>
            <person name="Malik S.-B."/>
            <person name="Maier U.G."/>
            <person name="McRose D."/>
            <person name="Mock T."/>
            <person name="Neilson J.A."/>
            <person name="Onodera N.T."/>
            <person name="Poole A.M."/>
            <person name="Pritham E.J."/>
            <person name="Richards T.A."/>
            <person name="Rocap G."/>
            <person name="Roy S.W."/>
            <person name="Sarai C."/>
            <person name="Schaack S."/>
            <person name="Shirato S."/>
            <person name="Slamovits C.H."/>
            <person name="Spencer D.F."/>
            <person name="Suzuki S."/>
            <person name="Worden A.Z."/>
            <person name="Zauner S."/>
            <person name="Barry K."/>
            <person name="Bell C."/>
            <person name="Bharti A.K."/>
            <person name="Crow J.A."/>
            <person name="Grimwood J."/>
            <person name="Kramer R."/>
            <person name="Lindquist E."/>
            <person name="Lucas S."/>
            <person name="Salamov A."/>
            <person name="McFadden G.I."/>
            <person name="Lane C.E."/>
            <person name="Keeling P.J."/>
            <person name="Gray M.W."/>
            <person name="Grigoriev I.V."/>
            <person name="Archibald J.M."/>
        </authorList>
    </citation>
    <scope>NUCLEOTIDE SEQUENCE</scope>
    <source>
        <strain evidence="3">CCMP2712</strain>
    </source>
</reference>
<gene>
    <name evidence="1" type="ORF">GUITHDRAFT_66602</name>
</gene>
<dbReference type="Proteomes" id="UP000011087">
    <property type="component" value="Unassembled WGS sequence"/>
</dbReference>
<dbReference type="SUPFAM" id="SSF143456">
    <property type="entry name" value="VC0467-like"/>
    <property type="match status" value="1"/>
</dbReference>
<dbReference type="eggNOG" id="ENOG502QSEU">
    <property type="taxonomic scope" value="Eukaryota"/>
</dbReference>
<dbReference type="Gene3D" id="3.40.1740.10">
    <property type="entry name" value="VC0467-like"/>
    <property type="match status" value="1"/>
</dbReference>
<evidence type="ECO:0000313" key="1">
    <source>
        <dbReference type="EMBL" id="EKX50766.1"/>
    </source>
</evidence>
<reference evidence="2" key="3">
    <citation type="submission" date="2015-06" db="UniProtKB">
        <authorList>
            <consortium name="EnsemblProtists"/>
        </authorList>
    </citation>
    <scope>IDENTIFICATION</scope>
</reference>
<protein>
    <submittedName>
        <fullName evidence="1 2">Uncharacterized protein</fullName>
    </submittedName>
</protein>
<dbReference type="PaxDb" id="55529-EKX50766"/>
<sequence>MEADLDEDWRTFRAKLVWSEGAVAETETSSDAMKQENSLWLHQLPIPERGCLMLANPMKFGDSQSYFSKSIIVLIEYGVMGTVGFINNRPTPHLVGEVSFAQTHRAFLHCPLFFGGPVGETVHVLHRVATVKGARLIVPGLYHGGDLDHAGSLVESGEAKLEDFRFFYKHSSWGPGQLEDEVKQEVRHESAFQCSLSAKKHTRFGSQPLARQE</sequence>
<dbReference type="OMA" id="KHMKPSN"/>
<name>L1JQC4_GUITC</name>
<accession>L1JQC4</accession>
<dbReference type="EnsemblProtists" id="EKX50766">
    <property type="protein sequence ID" value="EKX50766"/>
    <property type="gene ID" value="GUITHDRAFT_66602"/>
</dbReference>
<dbReference type="EMBL" id="JH992977">
    <property type="protein sequence ID" value="EKX50766.1"/>
    <property type="molecule type" value="Genomic_DNA"/>
</dbReference>
<keyword evidence="3" id="KW-1185">Reference proteome</keyword>
<dbReference type="InterPro" id="IPR003774">
    <property type="entry name" value="AlgH-like"/>
</dbReference>
<dbReference type="GeneID" id="17307443"/>
<dbReference type="PANTHER" id="PTHR31984:SF17">
    <property type="entry name" value="TRANSCRIPTIONAL REGULATOR"/>
    <property type="match status" value="1"/>
</dbReference>
<organism evidence="1">
    <name type="scientific">Guillardia theta (strain CCMP2712)</name>
    <name type="common">Cryptophyte</name>
    <dbReference type="NCBI Taxonomy" id="905079"/>
    <lineage>
        <taxon>Eukaryota</taxon>
        <taxon>Cryptophyceae</taxon>
        <taxon>Pyrenomonadales</taxon>
        <taxon>Geminigeraceae</taxon>
        <taxon>Guillardia</taxon>
    </lineage>
</organism>
<dbReference type="OrthoDB" id="272750at2759"/>
<dbReference type="RefSeq" id="XP_005837746.1">
    <property type="nucleotide sequence ID" value="XM_005837689.1"/>
</dbReference>